<keyword evidence="1 4" id="KW-0547">Nucleotide-binding</keyword>
<name>A0A221SZJ4_9DEIO</name>
<dbReference type="GO" id="GO:0005524">
    <property type="term" value="F:ATP binding"/>
    <property type="evidence" value="ECO:0007669"/>
    <property type="project" value="UniProtKB-UniRule"/>
</dbReference>
<dbReference type="NCBIfam" id="NF003828">
    <property type="entry name" value="PRK05416.1"/>
    <property type="match status" value="1"/>
</dbReference>
<evidence type="ECO:0000259" key="6">
    <source>
        <dbReference type="Pfam" id="PF03668"/>
    </source>
</evidence>
<dbReference type="Pfam" id="PF03668">
    <property type="entry name" value="RapZ-like_N"/>
    <property type="match status" value="1"/>
</dbReference>
<dbReference type="HAMAP" id="MF_00636">
    <property type="entry name" value="RapZ_like"/>
    <property type="match status" value="1"/>
</dbReference>
<dbReference type="GO" id="GO:0005525">
    <property type="term" value="F:GTP binding"/>
    <property type="evidence" value="ECO:0007669"/>
    <property type="project" value="UniProtKB-UniRule"/>
</dbReference>
<dbReference type="InterPro" id="IPR027417">
    <property type="entry name" value="P-loop_NTPase"/>
</dbReference>
<proteinExistence type="inferred from homology"/>
<reference evidence="8 9" key="1">
    <citation type="submission" date="2017-05" db="EMBL/GenBank/DDBJ databases">
        <title>The complete genome sequence of Deinococcus ficus isolated from the rhizosphere of the Ficus religiosa L. in Taiwan.</title>
        <authorList>
            <person name="Wu K.-M."/>
            <person name="Liao T.-L."/>
            <person name="Liu Y.-M."/>
            <person name="Young C.-C."/>
            <person name="Tsai S.-F."/>
        </authorList>
    </citation>
    <scope>NUCLEOTIDE SEQUENCE [LARGE SCALE GENOMIC DNA]</scope>
    <source>
        <strain evidence="8 9">CC-FR2-10</strain>
    </source>
</reference>
<keyword evidence="2 4" id="KW-0067">ATP-binding</keyword>
<feature type="binding site" evidence="4">
    <location>
        <begin position="8"/>
        <end position="15"/>
    </location>
    <ligand>
        <name>ATP</name>
        <dbReference type="ChEBI" id="CHEBI:30616"/>
    </ligand>
</feature>
<dbReference type="EMBL" id="CP021081">
    <property type="protein sequence ID" value="ASN82041.1"/>
    <property type="molecule type" value="Genomic_DNA"/>
</dbReference>
<evidence type="ECO:0000256" key="4">
    <source>
        <dbReference type="HAMAP-Rule" id="MF_00636"/>
    </source>
</evidence>
<evidence type="ECO:0000313" key="8">
    <source>
        <dbReference type="EMBL" id="ASN82041.1"/>
    </source>
</evidence>
<dbReference type="SUPFAM" id="SSF52540">
    <property type="entry name" value="P-loop containing nucleoside triphosphate hydrolases"/>
    <property type="match status" value="1"/>
</dbReference>
<keyword evidence="3 4" id="KW-0342">GTP-binding</keyword>
<gene>
    <name evidence="8" type="ORF">DFI_05520</name>
</gene>
<feature type="region of interest" description="Disordered" evidence="5">
    <location>
        <begin position="275"/>
        <end position="321"/>
    </location>
</feature>
<dbReference type="PANTHER" id="PTHR30448">
    <property type="entry name" value="RNASE ADAPTER PROTEIN RAPZ"/>
    <property type="match status" value="1"/>
</dbReference>
<dbReference type="InterPro" id="IPR053930">
    <property type="entry name" value="RapZ-like_N"/>
</dbReference>
<evidence type="ECO:0000256" key="2">
    <source>
        <dbReference type="ARBA" id="ARBA00022840"/>
    </source>
</evidence>
<evidence type="ECO:0000256" key="1">
    <source>
        <dbReference type="ARBA" id="ARBA00022741"/>
    </source>
</evidence>
<dbReference type="STRING" id="317577.GCA_000419625_00045"/>
<dbReference type="KEGG" id="dfc:DFI_05520"/>
<evidence type="ECO:0000259" key="7">
    <source>
        <dbReference type="Pfam" id="PF22740"/>
    </source>
</evidence>
<dbReference type="RefSeq" id="WP_081425785.1">
    <property type="nucleotide sequence ID" value="NZ_CP021081.1"/>
</dbReference>
<protein>
    <submittedName>
        <fullName evidence="8">RNase adaptor protein RapZ</fullName>
    </submittedName>
</protein>
<dbReference type="InterPro" id="IPR005337">
    <property type="entry name" value="RapZ-like"/>
</dbReference>
<accession>A0A221SZJ4</accession>
<evidence type="ECO:0000256" key="3">
    <source>
        <dbReference type="ARBA" id="ARBA00023134"/>
    </source>
</evidence>
<feature type="compositionally biased region" description="Low complexity" evidence="5">
    <location>
        <begin position="303"/>
        <end position="314"/>
    </location>
</feature>
<dbReference type="Proteomes" id="UP000259030">
    <property type="component" value="Chromosome"/>
</dbReference>
<dbReference type="PIRSF" id="PIRSF005052">
    <property type="entry name" value="P-loopkin"/>
    <property type="match status" value="1"/>
</dbReference>
<dbReference type="PANTHER" id="PTHR30448:SF0">
    <property type="entry name" value="RNASE ADAPTER PROTEIN RAPZ"/>
    <property type="match status" value="1"/>
</dbReference>
<keyword evidence="9" id="KW-1185">Reference proteome</keyword>
<dbReference type="AlphaFoldDB" id="A0A221SZJ4"/>
<dbReference type="Gene3D" id="3.40.50.300">
    <property type="entry name" value="P-loop containing nucleotide triphosphate hydrolases"/>
    <property type="match status" value="1"/>
</dbReference>
<sequence length="321" mass="35491">MPFVVVSGLSGSGKSTVLRALEDAGFFITDNLPPELWGTLHDLAQARGLTRVAVSTDARTREFLGALSDSYARLARRREDLRVLFLEATDDVLLKRYNLTRREHPLGDTLMVDFARERDLLAPLRAMADTVIDTTSLSAKELGDRVLRLFRLEHDFHLRLLSFGFKHAPPRDVDLVLDVRSLPNPHYEPDLRDRTGLEQDVARYVFQDQAGEDFYAGLRDFVRLSAERARASGRHGYTVAVGCTGGQHRSVAVATRLAGDLRDLNVDVTEHRDMPLVPRASADLPRPAEAPASEPTHLDARKAAAQKAQAGAKGPKVGDRG</sequence>
<feature type="domain" description="RapZ-like N-terminal" evidence="6">
    <location>
        <begin position="2"/>
        <end position="151"/>
    </location>
</feature>
<feature type="binding site" evidence="4">
    <location>
        <begin position="57"/>
        <end position="60"/>
    </location>
    <ligand>
        <name>GTP</name>
        <dbReference type="ChEBI" id="CHEBI:37565"/>
    </ligand>
</feature>
<evidence type="ECO:0000313" key="9">
    <source>
        <dbReference type="Proteomes" id="UP000259030"/>
    </source>
</evidence>
<dbReference type="InterPro" id="IPR053931">
    <property type="entry name" value="RapZ_C"/>
</dbReference>
<dbReference type="Pfam" id="PF22740">
    <property type="entry name" value="PapZ_C"/>
    <property type="match status" value="1"/>
</dbReference>
<feature type="domain" description="RapZ C-terminal" evidence="7">
    <location>
        <begin position="157"/>
        <end position="274"/>
    </location>
</feature>
<evidence type="ECO:0000256" key="5">
    <source>
        <dbReference type="SAM" id="MobiDB-lite"/>
    </source>
</evidence>
<organism evidence="8 9">
    <name type="scientific">Deinococcus ficus</name>
    <dbReference type="NCBI Taxonomy" id="317577"/>
    <lineage>
        <taxon>Bacteria</taxon>
        <taxon>Thermotogati</taxon>
        <taxon>Deinococcota</taxon>
        <taxon>Deinococci</taxon>
        <taxon>Deinococcales</taxon>
        <taxon>Deinococcaceae</taxon>
        <taxon>Deinococcus</taxon>
    </lineage>
</organism>